<feature type="transmembrane region" description="Helical" evidence="1">
    <location>
        <begin position="63"/>
        <end position="88"/>
    </location>
</feature>
<comment type="caution">
    <text evidence="2">The sequence shown here is derived from an EMBL/GenBank/DDBJ whole genome shotgun (WGS) entry which is preliminary data.</text>
</comment>
<dbReference type="AlphaFoldDB" id="A0A845AVX8"/>
<dbReference type="InterPro" id="IPR009937">
    <property type="entry name" value="Phage_holin_3_6"/>
</dbReference>
<keyword evidence="1" id="KW-0472">Membrane</keyword>
<dbReference type="Pfam" id="PF07332">
    <property type="entry name" value="Phage_holin_3_6"/>
    <property type="match status" value="1"/>
</dbReference>
<feature type="transmembrane region" description="Helical" evidence="1">
    <location>
        <begin position="94"/>
        <end position="114"/>
    </location>
</feature>
<evidence type="ECO:0000313" key="2">
    <source>
        <dbReference type="EMBL" id="MXP43703.1"/>
    </source>
</evidence>
<organism evidence="2 3">
    <name type="scientific">Allopontixanthobacter sediminis</name>
    <dbReference type="NCBI Taxonomy" id="1689985"/>
    <lineage>
        <taxon>Bacteria</taxon>
        <taxon>Pseudomonadati</taxon>
        <taxon>Pseudomonadota</taxon>
        <taxon>Alphaproteobacteria</taxon>
        <taxon>Sphingomonadales</taxon>
        <taxon>Erythrobacteraceae</taxon>
        <taxon>Allopontixanthobacter</taxon>
    </lineage>
</organism>
<accession>A0A845AVX8</accession>
<name>A0A845AVX8_9SPHN</name>
<protein>
    <submittedName>
        <fullName evidence="2">Phage holin family protein</fullName>
    </submittedName>
</protein>
<dbReference type="EMBL" id="WTYL01000001">
    <property type="protein sequence ID" value="MXP43703.1"/>
    <property type="molecule type" value="Genomic_DNA"/>
</dbReference>
<dbReference type="Proteomes" id="UP000431922">
    <property type="component" value="Unassembled WGS sequence"/>
</dbReference>
<gene>
    <name evidence="2" type="ORF">GRI65_04430</name>
</gene>
<evidence type="ECO:0000313" key="3">
    <source>
        <dbReference type="Proteomes" id="UP000431922"/>
    </source>
</evidence>
<keyword evidence="3" id="KW-1185">Reference proteome</keyword>
<keyword evidence="1" id="KW-1133">Transmembrane helix</keyword>
<proteinExistence type="predicted"/>
<sequence>MPEHREDAAGTLDDFADETVASHASLSDDIVALIDDGKTYIEAELAFQKTRLAFAADRGKSGIMYGICAFAVVHLALIALVVGLIFALSPLLTAWGATAVVAGVLLVAGAILGIKAKNRFARLAEAYKEASE</sequence>
<evidence type="ECO:0000256" key="1">
    <source>
        <dbReference type="SAM" id="Phobius"/>
    </source>
</evidence>
<reference evidence="2 3" key="1">
    <citation type="submission" date="2019-12" db="EMBL/GenBank/DDBJ databases">
        <title>Genomic-based taxomic classification of the family Erythrobacteraceae.</title>
        <authorList>
            <person name="Xu L."/>
        </authorList>
    </citation>
    <scope>NUCLEOTIDE SEQUENCE [LARGE SCALE GENOMIC DNA]</scope>
    <source>
        <strain evidence="2 3">KCTC 42453</strain>
    </source>
</reference>
<keyword evidence="1" id="KW-0812">Transmembrane</keyword>
<dbReference type="OrthoDB" id="7392290at2"/>